<reference evidence="20" key="1">
    <citation type="submission" date="2021-09" db="EMBL/GenBank/DDBJ databases">
        <authorList>
            <consortium name="Pathogen Informatics"/>
        </authorList>
    </citation>
    <scope>NUCLEOTIDE SEQUENCE</scope>
</reference>
<evidence type="ECO:0000256" key="2">
    <source>
        <dbReference type="ARBA" id="ARBA00004279"/>
    </source>
</evidence>
<gene>
    <name evidence="20" type="ORF">CJOHNSTONI_LOCUS2761</name>
</gene>
<feature type="domain" description="Btz" evidence="19">
    <location>
        <begin position="65"/>
        <end position="158"/>
    </location>
</feature>
<dbReference type="GO" id="GO:0016607">
    <property type="term" value="C:nuclear speck"/>
    <property type="evidence" value="ECO:0007669"/>
    <property type="project" value="UniProtKB-SubCell"/>
</dbReference>
<keyword evidence="21" id="KW-1185">Reference proteome</keyword>
<dbReference type="SMART" id="SM01044">
    <property type="entry name" value="Btz"/>
    <property type="match status" value="1"/>
</dbReference>
<evidence type="ECO:0000256" key="9">
    <source>
        <dbReference type="ARBA" id="ARBA00022664"/>
    </source>
</evidence>
<dbReference type="InterPro" id="IPR028544">
    <property type="entry name" value="CASC3"/>
</dbReference>
<evidence type="ECO:0000259" key="19">
    <source>
        <dbReference type="SMART" id="SM01044"/>
    </source>
</evidence>
<keyword evidence="9" id="KW-0507">mRNA processing</keyword>
<feature type="region of interest" description="Disordered" evidence="18">
    <location>
        <begin position="62"/>
        <end position="94"/>
    </location>
</feature>
<evidence type="ECO:0000256" key="8">
    <source>
        <dbReference type="ARBA" id="ARBA00022490"/>
    </source>
</evidence>
<keyword evidence="16" id="KW-0539">Nucleus</keyword>
<dbReference type="Proteomes" id="UP000746747">
    <property type="component" value="Unassembled WGS sequence"/>
</dbReference>
<comment type="similarity">
    <text evidence="5">Belongs to the CASC3 family.</text>
</comment>
<dbReference type="GO" id="GO:0010494">
    <property type="term" value="C:cytoplasmic stress granule"/>
    <property type="evidence" value="ECO:0007669"/>
    <property type="project" value="UniProtKB-SubCell"/>
</dbReference>
<dbReference type="GO" id="GO:0051028">
    <property type="term" value="P:mRNA transport"/>
    <property type="evidence" value="ECO:0007669"/>
    <property type="project" value="UniProtKB-KW"/>
</dbReference>
<dbReference type="PANTHER" id="PTHR13434:SF0">
    <property type="entry name" value="PROTEIN CASC3"/>
    <property type="match status" value="1"/>
</dbReference>
<evidence type="ECO:0000313" key="20">
    <source>
        <dbReference type="EMBL" id="CAG9532453.1"/>
    </source>
</evidence>
<organism evidence="20 21">
    <name type="scientific">Cercopithifilaria johnstoni</name>
    <dbReference type="NCBI Taxonomy" id="2874296"/>
    <lineage>
        <taxon>Eukaryota</taxon>
        <taxon>Metazoa</taxon>
        <taxon>Ecdysozoa</taxon>
        <taxon>Nematoda</taxon>
        <taxon>Chromadorea</taxon>
        <taxon>Rhabditida</taxon>
        <taxon>Spirurina</taxon>
        <taxon>Spiruromorpha</taxon>
        <taxon>Filarioidea</taxon>
        <taxon>Onchocercidae</taxon>
        <taxon>Cercopithifilaria</taxon>
    </lineage>
</organism>
<keyword evidence="10" id="KW-0747">Spliceosome</keyword>
<dbReference type="GO" id="GO:0030425">
    <property type="term" value="C:dendrite"/>
    <property type="evidence" value="ECO:0007669"/>
    <property type="project" value="UniProtKB-SubCell"/>
</dbReference>
<comment type="caution">
    <text evidence="20">The sequence shown here is derived from an EMBL/GenBank/DDBJ whole genome shotgun (WGS) entry which is preliminary data.</text>
</comment>
<dbReference type="GO" id="GO:0006397">
    <property type="term" value="P:mRNA processing"/>
    <property type="evidence" value="ECO:0007669"/>
    <property type="project" value="UniProtKB-KW"/>
</dbReference>
<evidence type="ECO:0000256" key="14">
    <source>
        <dbReference type="ARBA" id="ARBA00023161"/>
    </source>
</evidence>
<evidence type="ECO:0000256" key="4">
    <source>
        <dbReference type="ARBA" id="ARBA00004556"/>
    </source>
</evidence>
<evidence type="ECO:0000256" key="6">
    <source>
        <dbReference type="ARBA" id="ARBA00019964"/>
    </source>
</evidence>
<evidence type="ECO:0000256" key="12">
    <source>
        <dbReference type="ARBA" id="ARBA00022845"/>
    </source>
</evidence>
<dbReference type="GO" id="GO:0048471">
    <property type="term" value="C:perinuclear region of cytoplasm"/>
    <property type="evidence" value="ECO:0007669"/>
    <property type="project" value="UniProtKB-SubCell"/>
</dbReference>
<evidence type="ECO:0000256" key="17">
    <source>
        <dbReference type="ARBA" id="ARBA00023273"/>
    </source>
</evidence>
<dbReference type="GO" id="GO:0008380">
    <property type="term" value="P:RNA splicing"/>
    <property type="evidence" value="ECO:0007669"/>
    <property type="project" value="UniProtKB-KW"/>
</dbReference>
<dbReference type="OrthoDB" id="657902at2759"/>
<dbReference type="GO" id="GO:0000184">
    <property type="term" value="P:nuclear-transcribed mRNA catabolic process, nonsense-mediated decay"/>
    <property type="evidence" value="ECO:0007669"/>
    <property type="project" value="UniProtKB-KW"/>
</dbReference>
<evidence type="ECO:0000256" key="1">
    <source>
        <dbReference type="ARBA" id="ARBA00004210"/>
    </source>
</evidence>
<feature type="compositionally biased region" description="Acidic residues" evidence="18">
    <location>
        <begin position="76"/>
        <end position="89"/>
    </location>
</feature>
<keyword evidence="14" id="KW-0866">Nonsense-mediated mRNA decay</keyword>
<feature type="compositionally biased region" description="Polar residues" evidence="18">
    <location>
        <begin position="62"/>
        <end position="72"/>
    </location>
</feature>
<evidence type="ECO:0000256" key="15">
    <source>
        <dbReference type="ARBA" id="ARBA00023187"/>
    </source>
</evidence>
<dbReference type="GO" id="GO:0035145">
    <property type="term" value="C:exon-exon junction complex"/>
    <property type="evidence" value="ECO:0007669"/>
    <property type="project" value="InterPro"/>
</dbReference>
<dbReference type="GO" id="GO:0003729">
    <property type="term" value="F:mRNA binding"/>
    <property type="evidence" value="ECO:0007669"/>
    <property type="project" value="InterPro"/>
</dbReference>
<evidence type="ECO:0000256" key="5">
    <source>
        <dbReference type="ARBA" id="ARBA00009548"/>
    </source>
</evidence>
<keyword evidence="15" id="KW-0508">mRNA splicing</keyword>
<protein>
    <recommendedName>
        <fullName evidence="6">Protein CASC3</fullName>
    </recommendedName>
</protein>
<evidence type="ECO:0000256" key="13">
    <source>
        <dbReference type="ARBA" id="ARBA00022884"/>
    </source>
</evidence>
<dbReference type="GO" id="GO:0006417">
    <property type="term" value="P:regulation of translation"/>
    <property type="evidence" value="ECO:0007669"/>
    <property type="project" value="UniProtKB-KW"/>
</dbReference>
<proteinExistence type="inferred from homology"/>
<evidence type="ECO:0000256" key="10">
    <source>
        <dbReference type="ARBA" id="ARBA00022728"/>
    </source>
</evidence>
<evidence type="ECO:0000256" key="18">
    <source>
        <dbReference type="SAM" id="MobiDB-lite"/>
    </source>
</evidence>
<evidence type="ECO:0000256" key="7">
    <source>
        <dbReference type="ARBA" id="ARBA00022448"/>
    </source>
</evidence>
<feature type="compositionally biased region" description="Basic and acidic residues" evidence="18">
    <location>
        <begin position="250"/>
        <end position="279"/>
    </location>
</feature>
<keyword evidence="7" id="KW-0813">Transport</keyword>
<keyword evidence="12" id="KW-0810">Translation regulation</keyword>
<feature type="region of interest" description="Disordered" evidence="18">
    <location>
        <begin position="219"/>
        <end position="279"/>
    </location>
</feature>
<keyword evidence="13" id="KW-0694">RNA-binding</keyword>
<evidence type="ECO:0000256" key="3">
    <source>
        <dbReference type="ARBA" id="ARBA00004324"/>
    </source>
</evidence>
<evidence type="ECO:0000256" key="11">
    <source>
        <dbReference type="ARBA" id="ARBA00022816"/>
    </source>
</evidence>
<dbReference type="PANTHER" id="PTHR13434">
    <property type="entry name" value="PROTEIN CASC3"/>
    <property type="match status" value="1"/>
</dbReference>
<evidence type="ECO:0000313" key="21">
    <source>
        <dbReference type="Proteomes" id="UP000746747"/>
    </source>
</evidence>
<keyword evidence="17" id="KW-0966">Cell projection</keyword>
<dbReference type="AlphaFoldDB" id="A0A8J2LYJ1"/>
<evidence type="ECO:0000256" key="16">
    <source>
        <dbReference type="ARBA" id="ARBA00023242"/>
    </source>
</evidence>
<comment type="subcellular location">
    <subcellularLocation>
        <location evidence="2">Cell projection</location>
        <location evidence="2">Dendrite</location>
    </subcellularLocation>
    <subcellularLocation>
        <location evidence="1">Cytoplasm</location>
        <location evidence="1">Stress granule</location>
    </subcellularLocation>
    <subcellularLocation>
        <location evidence="4">Cytoplasm</location>
        <location evidence="4">Perinuclear region</location>
    </subcellularLocation>
    <subcellularLocation>
        <location evidence="3">Nucleus speckle</location>
    </subcellularLocation>
</comment>
<dbReference type="InterPro" id="IPR018545">
    <property type="entry name" value="Btz_dom"/>
</dbReference>
<name>A0A8J2LYJ1_9BILA</name>
<accession>A0A8J2LYJ1</accession>
<keyword evidence="8" id="KW-0963">Cytoplasm</keyword>
<dbReference type="EMBL" id="CAKAEH010000981">
    <property type="protein sequence ID" value="CAG9532453.1"/>
    <property type="molecule type" value="Genomic_DNA"/>
</dbReference>
<keyword evidence="11" id="KW-0509">mRNA transport</keyword>
<dbReference type="Pfam" id="PF09405">
    <property type="entry name" value="Btz"/>
    <property type="match status" value="1"/>
</dbReference>
<sequence>MQSSFKVATITTVEARMIMEEDPELMGIAGYFSEMKIIDNEQSRNLEDEIVNICESEYLNTFPQDETTNIQQLERPDDDEEVSEPDEDQDQTHPAYIPRTGQFFMHDTRETSEKITLHPLSRADRKWRHDLYNEDDQIPLSDREFAKKYGVDREGNPVSLVSLHTQYECNFRQIFILKLLQELLFLAFRQDIRGTNPIRIPTAANVWNAPRHFTRTRKIRSHGISGQEKRKSLRKRGNDSRLPLAGDAMNEEHHSDYGNQKLDEGKEAENKTEIDSIGHSAKLEIRIGKRYSTQRPMKSVEK</sequence>
<dbReference type="GO" id="GO:0005681">
    <property type="term" value="C:spliceosomal complex"/>
    <property type="evidence" value="ECO:0007669"/>
    <property type="project" value="UniProtKB-KW"/>
</dbReference>